<keyword evidence="4" id="KW-0548">Nucleotidyltransferase</keyword>
<sequence>MAINYRTQQKIKEKLSPYVKTQLVHASRLLQKNQVDLISELNNYYESNPFIEISENPQIQASFTHEANDYSLADTLADSHAVSLDEYLIQQVNEKPLSAHEKRQMTYLIGQLDQDGYYRKEDQASRQLFAWSQAELETYLSILQSLEPKGIGARNLQECLALQAKALPDGQLVEALINDHLEDLAQGNFDKIAQQESIPLDQVRAGFIQIQSLEPRPARNFSHDIPAYTLPDIIVKTENGQVSFQVSKDYLPQISFKQGYYQAMTAKSPDEETLAYLKDKKREFDWLVFSLKKRDQLLLKISQYLVHYQAAYLNQQENQLRPLSQKELAQTLNYDESTISRAIMDKYLQYNQRILSFHDLLAKKISVNGETLTRQQAEKFIRQTIDQEYPHHPLSDQAISDHLALHNYYLARRTVAKYRQAMGIPGARRRKRQKLAQKNKDQA</sequence>
<evidence type="ECO:0000256" key="5">
    <source>
        <dbReference type="ARBA" id="ARBA00023015"/>
    </source>
</evidence>
<evidence type="ECO:0000259" key="10">
    <source>
        <dbReference type="Pfam" id="PF04963"/>
    </source>
</evidence>
<dbReference type="PANTHER" id="PTHR32248:SF4">
    <property type="entry name" value="RNA POLYMERASE SIGMA-54 FACTOR"/>
    <property type="match status" value="1"/>
</dbReference>
<keyword evidence="8" id="KW-0804">Transcription</keyword>
<accession>A0A5N1BN51</accession>
<dbReference type="InterPro" id="IPR007634">
    <property type="entry name" value="RNA_pol_sigma_54_DNA-bd"/>
</dbReference>
<evidence type="ECO:0000313" key="11">
    <source>
        <dbReference type="EMBL" id="KAA9241136.1"/>
    </source>
</evidence>
<evidence type="ECO:0000256" key="1">
    <source>
        <dbReference type="ARBA" id="ARBA00008798"/>
    </source>
</evidence>
<dbReference type="Pfam" id="PF04552">
    <property type="entry name" value="Sigma54_DBD"/>
    <property type="match status" value="1"/>
</dbReference>
<evidence type="ECO:0000256" key="8">
    <source>
        <dbReference type="ARBA" id="ARBA00023163"/>
    </source>
</evidence>
<dbReference type="PROSITE" id="PS00718">
    <property type="entry name" value="SIGMA54_2"/>
    <property type="match status" value="1"/>
</dbReference>
<evidence type="ECO:0000256" key="2">
    <source>
        <dbReference type="ARBA" id="ARBA00022478"/>
    </source>
</evidence>
<dbReference type="GO" id="GO:0000428">
    <property type="term" value="C:DNA-directed RNA polymerase complex"/>
    <property type="evidence" value="ECO:0007669"/>
    <property type="project" value="UniProtKB-KW"/>
</dbReference>
<reference evidence="12" key="1">
    <citation type="submission" date="2019-09" db="EMBL/GenBank/DDBJ databases">
        <title>Draft genome sequence assemblies of isolates from the urinary tract.</title>
        <authorList>
            <person name="Mores C.R."/>
            <person name="Putonti C."/>
            <person name="Wolfe A.J."/>
        </authorList>
    </citation>
    <scope>NUCLEOTIDE SEQUENCE [LARGE SCALE GENOMIC DNA]</scope>
    <source>
        <strain evidence="12">UMB8614</strain>
    </source>
</reference>
<protein>
    <submittedName>
        <fullName evidence="11">RNA polymerase factor sigma-54</fullName>
    </submittedName>
</protein>
<dbReference type="PIRSF" id="PIRSF000774">
    <property type="entry name" value="RpoN"/>
    <property type="match status" value="1"/>
</dbReference>
<evidence type="ECO:0000313" key="12">
    <source>
        <dbReference type="Proteomes" id="UP000326476"/>
    </source>
</evidence>
<dbReference type="Gene3D" id="1.10.10.60">
    <property type="entry name" value="Homeodomain-like"/>
    <property type="match status" value="1"/>
</dbReference>
<keyword evidence="7" id="KW-0238">DNA-binding</keyword>
<keyword evidence="5" id="KW-0805">Transcription regulation</keyword>
<evidence type="ECO:0000256" key="4">
    <source>
        <dbReference type="ARBA" id="ARBA00022695"/>
    </source>
</evidence>
<dbReference type="NCBIfam" id="TIGR02395">
    <property type="entry name" value="rpoN_sigma"/>
    <property type="match status" value="1"/>
</dbReference>
<evidence type="ECO:0000256" key="6">
    <source>
        <dbReference type="ARBA" id="ARBA00023082"/>
    </source>
</evidence>
<proteinExistence type="inferred from homology"/>
<comment type="caution">
    <text evidence="11">The sequence shown here is derived from an EMBL/GenBank/DDBJ whole genome shotgun (WGS) entry which is preliminary data.</text>
</comment>
<keyword evidence="3" id="KW-0808">Transferase</keyword>
<feature type="domain" description="RNA polymerase sigma factor 54 DNA-binding" evidence="9">
    <location>
        <begin position="275"/>
        <end position="432"/>
    </location>
</feature>
<dbReference type="GO" id="GO:0001216">
    <property type="term" value="F:DNA-binding transcription activator activity"/>
    <property type="evidence" value="ECO:0007669"/>
    <property type="project" value="InterPro"/>
</dbReference>
<dbReference type="PROSITE" id="PS50044">
    <property type="entry name" value="SIGMA54_3"/>
    <property type="match status" value="1"/>
</dbReference>
<dbReference type="GO" id="GO:0003677">
    <property type="term" value="F:DNA binding"/>
    <property type="evidence" value="ECO:0007669"/>
    <property type="project" value="UniProtKB-KW"/>
</dbReference>
<keyword evidence="6" id="KW-0731">Sigma factor</keyword>
<dbReference type="PANTHER" id="PTHR32248">
    <property type="entry name" value="RNA POLYMERASE SIGMA-54 FACTOR"/>
    <property type="match status" value="1"/>
</dbReference>
<organism evidence="11 12">
    <name type="scientific">Aerococcus tenax</name>
    <dbReference type="NCBI Taxonomy" id="3078812"/>
    <lineage>
        <taxon>Bacteria</taxon>
        <taxon>Bacillati</taxon>
        <taxon>Bacillota</taxon>
        <taxon>Bacilli</taxon>
        <taxon>Lactobacillales</taxon>
        <taxon>Aerococcaceae</taxon>
        <taxon>Aerococcus</taxon>
    </lineage>
</organism>
<feature type="domain" description="RNA polymerase sigma factor 54 core-binding" evidence="10">
    <location>
        <begin position="80"/>
        <end position="260"/>
    </location>
</feature>
<dbReference type="InterPro" id="IPR038709">
    <property type="entry name" value="RpoN_core-bd_sf"/>
</dbReference>
<dbReference type="GO" id="GO:0006352">
    <property type="term" value="P:DNA-templated transcription initiation"/>
    <property type="evidence" value="ECO:0007669"/>
    <property type="project" value="InterPro"/>
</dbReference>
<keyword evidence="12" id="KW-1185">Reference proteome</keyword>
<dbReference type="InterPro" id="IPR007046">
    <property type="entry name" value="RNA_pol_sigma_54_core-bd"/>
</dbReference>
<dbReference type="AlphaFoldDB" id="A0A5N1BN51"/>
<dbReference type="GO" id="GO:0016987">
    <property type="term" value="F:sigma factor activity"/>
    <property type="evidence" value="ECO:0007669"/>
    <property type="project" value="UniProtKB-KW"/>
</dbReference>
<dbReference type="PRINTS" id="PR00045">
    <property type="entry name" value="SIGMA54FCT"/>
</dbReference>
<dbReference type="GO" id="GO:0016779">
    <property type="term" value="F:nucleotidyltransferase activity"/>
    <property type="evidence" value="ECO:0007669"/>
    <property type="project" value="UniProtKB-KW"/>
</dbReference>
<dbReference type="InterPro" id="IPR000394">
    <property type="entry name" value="RNA_pol_sigma_54"/>
</dbReference>
<evidence type="ECO:0000256" key="7">
    <source>
        <dbReference type="ARBA" id="ARBA00023125"/>
    </source>
</evidence>
<name>A0A5N1BN51_9LACT</name>
<dbReference type="EMBL" id="VYVN01000005">
    <property type="protein sequence ID" value="KAA9241136.1"/>
    <property type="molecule type" value="Genomic_DNA"/>
</dbReference>
<dbReference type="Gene3D" id="1.10.10.1330">
    <property type="entry name" value="RNA polymerase sigma-54 factor, core-binding domain"/>
    <property type="match status" value="1"/>
</dbReference>
<dbReference type="RefSeq" id="WP_111822068.1">
    <property type="nucleotide sequence ID" value="NZ_QMGY01000003.1"/>
</dbReference>
<gene>
    <name evidence="11" type="primary">rpoN</name>
    <name evidence="11" type="ORF">F6I34_03340</name>
</gene>
<evidence type="ECO:0000256" key="3">
    <source>
        <dbReference type="ARBA" id="ARBA00022679"/>
    </source>
</evidence>
<evidence type="ECO:0000259" key="9">
    <source>
        <dbReference type="Pfam" id="PF04552"/>
    </source>
</evidence>
<comment type="similarity">
    <text evidence="1">Belongs to the sigma-54 factor family.</text>
</comment>
<keyword evidence="2" id="KW-0240">DNA-directed RNA polymerase</keyword>
<dbReference type="Proteomes" id="UP000326476">
    <property type="component" value="Unassembled WGS sequence"/>
</dbReference>
<dbReference type="Pfam" id="PF04963">
    <property type="entry name" value="Sigma54_CBD"/>
    <property type="match status" value="1"/>
</dbReference>